<sequence length="612" mass="69192">MDCRPRVLGKKYSYTTCPETHQFPCQRISDSEPEERGGSVTLGQIGERRISDPGDLVSGQVDRPGPLTFDLDLKPQKFQKKKKNQKSVSPVTDTLKNSYPRALREILDVATIMFAAHILSARCVPKHTLNNTWHLLNLSHRGRTSCKQISLGCHRSLVNMTLHVSPQEKVERSNIRNVKYVVPVWWYEGKYIRLNHTTIDHKRPYIETKPLLISVGMCGTKVFFIQNVAVLTAENSFPEEIRFIDENNVPWKLNLLTSHQGEPGSIPDRVTPGFSHVGIVPDDVAGRRVFSGISRFPRPLMPMPLHSHFNRHVGSRDLAVKSRPNLLTHFSSDTELGDYTYSRGFYHRTSWSLTLHEIDFPVCASSEKYSHFVLTRLESAQNDLGHAVACLRLTESHMFELSDRRISISPFVGIAACQTDDCRLVGLNIRFMSQAMVRTAARLLAMQTRKTELLNSKTLCVRPTVTFNDILRGSAQGNLATDISRINRGTQRLQYYTCKSAIVIPPLAAGVVSAFGRATQYSVTLTHDLRDSGVERFWAVLNVEVLRSEVSVEQRRNERAGGKWEIPEEIRRPAASSSTISTMREWNPVLLIGRRVGGEKYIFSRAFKNAQL</sequence>
<dbReference type="Proteomes" id="UP001159363">
    <property type="component" value="Chromosome 7"/>
</dbReference>
<dbReference type="EMBL" id="JARBHB010000008">
    <property type="protein sequence ID" value="KAJ8877400.1"/>
    <property type="molecule type" value="Genomic_DNA"/>
</dbReference>
<reference evidence="2 3" key="1">
    <citation type="submission" date="2023-02" db="EMBL/GenBank/DDBJ databases">
        <title>LHISI_Scaffold_Assembly.</title>
        <authorList>
            <person name="Stuart O.P."/>
            <person name="Cleave R."/>
            <person name="Magrath M.J.L."/>
            <person name="Mikheyev A.S."/>
        </authorList>
    </citation>
    <scope>NUCLEOTIDE SEQUENCE [LARGE SCALE GENOMIC DNA]</scope>
    <source>
        <strain evidence="2">Daus_M_001</strain>
        <tissue evidence="2">Leg muscle</tissue>
    </source>
</reference>
<evidence type="ECO:0000313" key="3">
    <source>
        <dbReference type="Proteomes" id="UP001159363"/>
    </source>
</evidence>
<name>A0ABQ9GZG5_9NEOP</name>
<proteinExistence type="predicted"/>
<comment type="caution">
    <text evidence="2">The sequence shown here is derived from an EMBL/GenBank/DDBJ whole genome shotgun (WGS) entry which is preliminary data.</text>
</comment>
<accession>A0ABQ9GZG5</accession>
<gene>
    <name evidence="2" type="ORF">PR048_021854</name>
</gene>
<evidence type="ECO:0000313" key="2">
    <source>
        <dbReference type="EMBL" id="KAJ8877400.1"/>
    </source>
</evidence>
<protein>
    <submittedName>
        <fullName evidence="2">Uncharacterized protein</fullName>
    </submittedName>
</protein>
<organism evidence="2 3">
    <name type="scientific">Dryococelus australis</name>
    <dbReference type="NCBI Taxonomy" id="614101"/>
    <lineage>
        <taxon>Eukaryota</taxon>
        <taxon>Metazoa</taxon>
        <taxon>Ecdysozoa</taxon>
        <taxon>Arthropoda</taxon>
        <taxon>Hexapoda</taxon>
        <taxon>Insecta</taxon>
        <taxon>Pterygota</taxon>
        <taxon>Neoptera</taxon>
        <taxon>Polyneoptera</taxon>
        <taxon>Phasmatodea</taxon>
        <taxon>Verophasmatodea</taxon>
        <taxon>Anareolatae</taxon>
        <taxon>Phasmatidae</taxon>
        <taxon>Eurycanthinae</taxon>
        <taxon>Dryococelus</taxon>
    </lineage>
</organism>
<keyword evidence="3" id="KW-1185">Reference proteome</keyword>
<evidence type="ECO:0000256" key="1">
    <source>
        <dbReference type="SAM" id="MobiDB-lite"/>
    </source>
</evidence>
<feature type="region of interest" description="Disordered" evidence="1">
    <location>
        <begin position="28"/>
        <end position="59"/>
    </location>
</feature>